<reference evidence="1" key="1">
    <citation type="journal article" date="2021" name="Proc. Natl. Acad. Sci. U.S.A.">
        <title>A Catalog of Tens of Thousands of Viruses from Human Metagenomes Reveals Hidden Associations with Chronic Diseases.</title>
        <authorList>
            <person name="Tisza M.J."/>
            <person name="Buck C.B."/>
        </authorList>
    </citation>
    <scope>NUCLEOTIDE SEQUENCE</scope>
    <source>
        <strain evidence="1">CtZkC8</strain>
    </source>
</reference>
<protein>
    <submittedName>
        <fullName evidence="1">Uncharacterized protein</fullName>
    </submittedName>
</protein>
<dbReference type="EMBL" id="BK016062">
    <property type="protein sequence ID" value="DAF92053.1"/>
    <property type="molecule type" value="Genomic_DNA"/>
</dbReference>
<proteinExistence type="predicted"/>
<accession>A0A8S5UC35</accession>
<organism evidence="1">
    <name type="scientific">Podoviridae sp. ctZkC8</name>
    <dbReference type="NCBI Taxonomy" id="2825259"/>
    <lineage>
        <taxon>Viruses</taxon>
        <taxon>Duplodnaviria</taxon>
        <taxon>Heunggongvirae</taxon>
        <taxon>Uroviricota</taxon>
        <taxon>Caudoviricetes</taxon>
    </lineage>
</organism>
<sequence>MKAMLLLAAVGVIRSMARCRPITTYITVSLTRKTLSV</sequence>
<name>A0A8S5UC35_9CAUD</name>
<evidence type="ECO:0000313" key="1">
    <source>
        <dbReference type="EMBL" id="DAF92053.1"/>
    </source>
</evidence>